<comment type="caution">
    <text evidence="2">The sequence shown here is derived from an EMBL/GenBank/DDBJ whole genome shotgun (WGS) entry which is preliminary data.</text>
</comment>
<dbReference type="EMBL" id="JACHLZ010000001">
    <property type="protein sequence ID" value="MBB5832656.1"/>
    <property type="molecule type" value="Genomic_DNA"/>
</dbReference>
<dbReference type="RefSeq" id="WP_184325945.1">
    <property type="nucleotide sequence ID" value="NZ_JACHLZ010000001.1"/>
</dbReference>
<evidence type="ECO:0000313" key="3">
    <source>
        <dbReference type="Proteomes" id="UP000588158"/>
    </source>
</evidence>
<name>A0A841ACT5_9MICO</name>
<feature type="region of interest" description="Disordered" evidence="1">
    <location>
        <begin position="184"/>
        <end position="231"/>
    </location>
</feature>
<proteinExistence type="predicted"/>
<evidence type="ECO:0000256" key="1">
    <source>
        <dbReference type="SAM" id="MobiDB-lite"/>
    </source>
</evidence>
<dbReference type="SUPFAM" id="SSF53756">
    <property type="entry name" value="UDP-Glycosyltransferase/glycogen phosphorylase"/>
    <property type="match status" value="1"/>
</dbReference>
<dbReference type="Gene3D" id="3.40.50.2000">
    <property type="entry name" value="Glycogen Phosphorylase B"/>
    <property type="match status" value="2"/>
</dbReference>
<dbReference type="Proteomes" id="UP000588158">
    <property type="component" value="Unassembled WGS sequence"/>
</dbReference>
<organism evidence="2 3">
    <name type="scientific">Brachybacterium aquaticum</name>
    <dbReference type="NCBI Taxonomy" id="1432564"/>
    <lineage>
        <taxon>Bacteria</taxon>
        <taxon>Bacillati</taxon>
        <taxon>Actinomycetota</taxon>
        <taxon>Actinomycetes</taxon>
        <taxon>Micrococcales</taxon>
        <taxon>Dermabacteraceae</taxon>
        <taxon>Brachybacterium</taxon>
    </lineage>
</organism>
<evidence type="ECO:0000313" key="2">
    <source>
        <dbReference type="EMBL" id="MBB5832656.1"/>
    </source>
</evidence>
<gene>
    <name evidence="2" type="ORF">HNR70_002469</name>
</gene>
<reference evidence="2 3" key="1">
    <citation type="submission" date="2020-08" db="EMBL/GenBank/DDBJ databases">
        <title>Sequencing the genomes of 1000 actinobacteria strains.</title>
        <authorList>
            <person name="Klenk H.-P."/>
        </authorList>
    </citation>
    <scope>NUCLEOTIDE SEQUENCE [LARGE SCALE GENOMIC DNA]</scope>
    <source>
        <strain evidence="2 3">DSM 28796</strain>
    </source>
</reference>
<dbReference type="AlphaFoldDB" id="A0A841ACT5"/>
<protein>
    <recommendedName>
        <fullName evidence="4">Glycosyl transferase family 28 C-terminal domain-containing protein</fullName>
    </recommendedName>
</protein>
<feature type="region of interest" description="Disordered" evidence="1">
    <location>
        <begin position="47"/>
        <end position="72"/>
    </location>
</feature>
<evidence type="ECO:0008006" key="4">
    <source>
        <dbReference type="Google" id="ProtNLM"/>
    </source>
</evidence>
<keyword evidence="3" id="KW-1185">Reference proteome</keyword>
<accession>A0A841ACT5</accession>
<sequence>MRVLWDQVHAARREYVLTARAFDLPRGLRPGVRYVGPMLEDPSWAVGGAGGDRAVDPSADEARADGPSAGGSSADGLPLVLVALPSTFQDQRDCLQRSIDAFATLPVRALVTTAKGVDPGELRAASGIEVVRSAPHGPVMARAPLVLTHRGHGTVMKALATDLPLVVMPHSATSPTTPCACACTGPGSRSPAARPQSGSRRRCRRSSAIRPTGALPRRSGLGSVRRSPAAA</sequence>